<protein>
    <submittedName>
        <fullName evidence="1">Uncharacterized protein</fullName>
    </submittedName>
</protein>
<accession>A0AA48I020</accession>
<organism evidence="1">
    <name type="scientific">Candidatus Paraimprobicoccus trichonymphae</name>
    <dbReference type="NCBI Taxonomy" id="3033793"/>
    <lineage>
        <taxon>Bacteria</taxon>
        <taxon>Bacillati</taxon>
        <taxon>Bacillota</taxon>
        <taxon>Clostridia</taxon>
        <taxon>Candidatus Paraimprobicoccus</taxon>
    </lineage>
</organism>
<name>A0AA48I020_9FIRM</name>
<sequence length="126" mass="14751">MGAVGTGAISYGIWKHYFDCFNFYYGLYENFPDNTENKYWIVHFFSRGGRVSKVNEHFTEEGAPFFYFVKSSKSKGSKCPSEVETSNGCFFVKKEELSDEQAKKVRWLKTMVGYYVLREDEHKLDN</sequence>
<reference evidence="1" key="1">
    <citation type="journal article" date="2023" name="ISME J.">
        <title>Emergence of putative energy parasites within Clostridia revealed by genome analysis of a novel endosymbiotic clade.</title>
        <authorList>
            <person name="Takahashi K."/>
            <person name="Kuwahara H."/>
            <person name="Horikawa Y."/>
            <person name="Izawa K."/>
            <person name="Kato D."/>
            <person name="Inagaki T."/>
            <person name="Yuki M."/>
            <person name="Ohkuma M."/>
            <person name="Hongoh Y."/>
        </authorList>
    </citation>
    <scope>NUCLEOTIDE SEQUENCE</scope>
    <source>
        <strain evidence="1">RsTa-C01</strain>
    </source>
</reference>
<dbReference type="AlphaFoldDB" id="A0AA48I020"/>
<dbReference type="Proteomes" id="UP001335720">
    <property type="component" value="Chromosome"/>
</dbReference>
<proteinExistence type="predicted"/>
<dbReference type="KEGG" id="ptrh:RsTaC01_0787"/>
<gene>
    <name evidence="1" type="ORF">RsTaC01_0787</name>
</gene>
<evidence type="ECO:0000313" key="1">
    <source>
        <dbReference type="EMBL" id="BED92886.1"/>
    </source>
</evidence>
<dbReference type="EMBL" id="AP027925">
    <property type="protein sequence ID" value="BED92886.1"/>
    <property type="molecule type" value="Genomic_DNA"/>
</dbReference>